<proteinExistence type="predicted"/>
<feature type="transmembrane region" description="Helical" evidence="8">
    <location>
        <begin position="6"/>
        <end position="26"/>
    </location>
</feature>
<dbReference type="InterPro" id="IPR013099">
    <property type="entry name" value="K_chnl_dom"/>
</dbReference>
<evidence type="ECO:0000256" key="4">
    <source>
        <dbReference type="ARBA" id="ARBA00022989"/>
    </source>
</evidence>
<dbReference type="EMBL" id="JAHQIW010001142">
    <property type="protein sequence ID" value="KAJ1351600.1"/>
    <property type="molecule type" value="Genomic_DNA"/>
</dbReference>
<evidence type="ECO:0000256" key="5">
    <source>
        <dbReference type="ARBA" id="ARBA00023065"/>
    </source>
</evidence>
<sequence length="268" mass="29887">MALPHVGLYLSLFIYLVIGALLFYWLEHEADEKIQSSKLERIKHDYRMIDESLKEMAPPSAYNTHRERIFEHVAELSSLHEGRPFNLVRGVPSDESLPPRWSRSSAVLYALSILTTTGYSYAEPVTPFGQFLAIVYGLLGIPLMVLAAVDIGRFLSHIVLELYAKYQVMVSSLSCRRKITATTTTAVQRVKKSWRSASVEADEKGSQDEEDVEDTEKVKQPVAKRLPLSINAGILLVFCMMGGVTYIAAGSEEGEIAETLAILERSSC</sequence>
<evidence type="ECO:0000256" key="7">
    <source>
        <dbReference type="ARBA" id="ARBA00023303"/>
    </source>
</evidence>
<keyword evidence="5" id="KW-0406">Ion transport</keyword>
<protein>
    <recommendedName>
        <fullName evidence="9">Potassium channel domain-containing protein</fullName>
    </recommendedName>
</protein>
<dbReference type="Gene3D" id="1.10.287.70">
    <property type="match status" value="1"/>
</dbReference>
<evidence type="ECO:0000256" key="3">
    <source>
        <dbReference type="ARBA" id="ARBA00022692"/>
    </source>
</evidence>
<comment type="caution">
    <text evidence="10">The sequence shown here is derived from an EMBL/GenBank/DDBJ whole genome shotgun (WGS) entry which is preliminary data.</text>
</comment>
<dbReference type="PANTHER" id="PTHR11003:SF296">
    <property type="entry name" value="POTASSIUM CHANNEL DOMAIN-CONTAINING PROTEIN"/>
    <property type="match status" value="1"/>
</dbReference>
<evidence type="ECO:0000259" key="9">
    <source>
        <dbReference type="Pfam" id="PF07885"/>
    </source>
</evidence>
<dbReference type="GO" id="GO:0022841">
    <property type="term" value="F:potassium ion leak channel activity"/>
    <property type="evidence" value="ECO:0007669"/>
    <property type="project" value="TreeGrafter"/>
</dbReference>
<dbReference type="Proteomes" id="UP001196413">
    <property type="component" value="Unassembled WGS sequence"/>
</dbReference>
<evidence type="ECO:0000313" key="11">
    <source>
        <dbReference type="Proteomes" id="UP001196413"/>
    </source>
</evidence>
<feature type="transmembrane region" description="Helical" evidence="8">
    <location>
        <begin position="228"/>
        <end position="249"/>
    </location>
</feature>
<evidence type="ECO:0000256" key="6">
    <source>
        <dbReference type="ARBA" id="ARBA00023136"/>
    </source>
</evidence>
<dbReference type="InterPro" id="IPR003280">
    <property type="entry name" value="2pore_dom_K_chnl"/>
</dbReference>
<comment type="subcellular location">
    <subcellularLocation>
        <location evidence="1">Membrane</location>
        <topology evidence="1">Multi-pass membrane protein</topology>
    </subcellularLocation>
</comment>
<evidence type="ECO:0000313" key="10">
    <source>
        <dbReference type="EMBL" id="KAJ1351600.1"/>
    </source>
</evidence>
<dbReference type="GO" id="GO:0015271">
    <property type="term" value="F:outward rectifier potassium channel activity"/>
    <property type="evidence" value="ECO:0007669"/>
    <property type="project" value="TreeGrafter"/>
</dbReference>
<evidence type="ECO:0000256" key="2">
    <source>
        <dbReference type="ARBA" id="ARBA00022448"/>
    </source>
</evidence>
<dbReference type="GO" id="GO:0030322">
    <property type="term" value="P:stabilization of membrane potential"/>
    <property type="evidence" value="ECO:0007669"/>
    <property type="project" value="TreeGrafter"/>
</dbReference>
<keyword evidence="4 8" id="KW-1133">Transmembrane helix</keyword>
<dbReference type="PANTHER" id="PTHR11003">
    <property type="entry name" value="POTASSIUM CHANNEL, SUBFAMILY K"/>
    <property type="match status" value="1"/>
</dbReference>
<keyword evidence="11" id="KW-1185">Reference proteome</keyword>
<dbReference type="Pfam" id="PF07885">
    <property type="entry name" value="Ion_trans_2"/>
    <property type="match status" value="1"/>
</dbReference>
<keyword evidence="3 8" id="KW-0812">Transmembrane</keyword>
<accession>A0AAD5M3Q7</accession>
<dbReference type="AlphaFoldDB" id="A0AAD5M3Q7"/>
<keyword evidence="6 8" id="KW-0472">Membrane</keyword>
<name>A0AAD5M3Q7_PARTN</name>
<keyword evidence="2" id="KW-0813">Transport</keyword>
<feature type="transmembrane region" description="Helical" evidence="8">
    <location>
        <begin position="128"/>
        <end position="149"/>
    </location>
</feature>
<evidence type="ECO:0000256" key="8">
    <source>
        <dbReference type="SAM" id="Phobius"/>
    </source>
</evidence>
<organism evidence="10 11">
    <name type="scientific">Parelaphostrongylus tenuis</name>
    <name type="common">Meningeal worm</name>
    <dbReference type="NCBI Taxonomy" id="148309"/>
    <lineage>
        <taxon>Eukaryota</taxon>
        <taxon>Metazoa</taxon>
        <taxon>Ecdysozoa</taxon>
        <taxon>Nematoda</taxon>
        <taxon>Chromadorea</taxon>
        <taxon>Rhabditida</taxon>
        <taxon>Rhabditina</taxon>
        <taxon>Rhabditomorpha</taxon>
        <taxon>Strongyloidea</taxon>
        <taxon>Metastrongylidae</taxon>
        <taxon>Parelaphostrongylus</taxon>
    </lineage>
</organism>
<gene>
    <name evidence="10" type="ORF">KIN20_007682</name>
</gene>
<evidence type="ECO:0000256" key="1">
    <source>
        <dbReference type="ARBA" id="ARBA00004141"/>
    </source>
</evidence>
<keyword evidence="7" id="KW-0407">Ion channel</keyword>
<reference evidence="10" key="1">
    <citation type="submission" date="2021-06" db="EMBL/GenBank/DDBJ databases">
        <title>Parelaphostrongylus tenuis whole genome reference sequence.</title>
        <authorList>
            <person name="Garwood T.J."/>
            <person name="Larsen P.A."/>
            <person name="Fountain-Jones N.M."/>
            <person name="Garbe J.R."/>
            <person name="Macchietto M.G."/>
            <person name="Kania S.A."/>
            <person name="Gerhold R.W."/>
            <person name="Richards J.E."/>
            <person name="Wolf T.M."/>
        </authorList>
    </citation>
    <scope>NUCLEOTIDE SEQUENCE</scope>
    <source>
        <strain evidence="10">MNPRO001-30</strain>
        <tissue evidence="10">Meninges</tissue>
    </source>
</reference>
<feature type="domain" description="Potassium channel" evidence="9">
    <location>
        <begin position="98"/>
        <end position="156"/>
    </location>
</feature>
<dbReference type="GO" id="GO:0005886">
    <property type="term" value="C:plasma membrane"/>
    <property type="evidence" value="ECO:0007669"/>
    <property type="project" value="TreeGrafter"/>
</dbReference>
<dbReference type="SUPFAM" id="SSF81324">
    <property type="entry name" value="Voltage-gated potassium channels"/>
    <property type="match status" value="1"/>
</dbReference>